<proteinExistence type="predicted"/>
<sequence length="389" mass="40386">MHKQPWTALGLLILTASLASCSIGSIDPPGGDPDFTLTAQPDALSIAPGQSGTTSVRIARPSRPGGTVNLTLEGSMAGATADTISGVFGAQSSGASSLKLTVGTNVPAGTYPLSVRGTNGAITKTIGVQVKVEKWLLVDADRSANNWAVTADHRPDPNVPASELDVLMKSALDGKGFDVYAVKNADMSNTAAIAGPSADVLKRYSGVVWYTGDQSYQHPIVSDLDNIRAYLDEGGRKMILLSPALVLNLPGAANVFQTTEDQPNDDASLQKHKAFLRDLFGAGGYNGAYARDAYTATPLPGKAQQVGALSITGGQSQRAAFSPQQGELITGLYTAPVQNTRNEVSTGTVVIGRSGLGAHHNASAVFSGISPDVIASANKLDFLRLLLQD</sequence>
<protein>
    <submittedName>
        <fullName evidence="3">Uncharacterized protein</fullName>
    </submittedName>
</protein>
<keyword evidence="3" id="KW-0614">Plasmid</keyword>
<feature type="region of interest" description="Disordered" evidence="1">
    <location>
        <begin position="46"/>
        <end position="65"/>
    </location>
</feature>
<dbReference type="EMBL" id="CP158297">
    <property type="protein sequence ID" value="XBV83547.1"/>
    <property type="molecule type" value="Genomic_DNA"/>
</dbReference>
<reference evidence="3" key="1">
    <citation type="submission" date="2024-06" db="EMBL/GenBank/DDBJ databases">
        <title>Draft Genome Sequence of Deinococcus sonorensis Type Strain KR-87, a Biofilm Producing Representative of the Genus Deinococcus.</title>
        <authorList>
            <person name="Boren L.S."/>
            <person name="Grosso R.A."/>
            <person name="Hugenberg-Cox A.N."/>
            <person name="Hill J.T.E."/>
            <person name="Albert C.M."/>
            <person name="Tuohy J.M."/>
        </authorList>
    </citation>
    <scope>NUCLEOTIDE SEQUENCE</scope>
    <source>
        <strain evidence="3">KR-87</strain>
        <plasmid evidence="3">pDson01</plasmid>
    </source>
</reference>
<name>A0AAU7U514_9DEIO</name>
<evidence type="ECO:0000256" key="1">
    <source>
        <dbReference type="SAM" id="MobiDB-lite"/>
    </source>
</evidence>
<dbReference type="AlphaFoldDB" id="A0AAU7U514"/>
<gene>
    <name evidence="3" type="ORF">ABOD76_02355</name>
</gene>
<accession>A0AAU7U514</accession>
<evidence type="ECO:0000256" key="2">
    <source>
        <dbReference type="SAM" id="SignalP"/>
    </source>
</evidence>
<feature type="signal peptide" evidence="2">
    <location>
        <begin position="1"/>
        <end position="21"/>
    </location>
</feature>
<dbReference type="KEGG" id="dsc:ABOD76_02355"/>
<evidence type="ECO:0000313" key="3">
    <source>
        <dbReference type="EMBL" id="XBV83547.1"/>
    </source>
</evidence>
<dbReference type="RefSeq" id="WP_350241109.1">
    <property type="nucleotide sequence ID" value="NZ_CP158297.1"/>
</dbReference>
<feature type="chain" id="PRO_5043964058" evidence="2">
    <location>
        <begin position="22"/>
        <end position="389"/>
    </location>
</feature>
<dbReference type="PROSITE" id="PS51257">
    <property type="entry name" value="PROKAR_LIPOPROTEIN"/>
    <property type="match status" value="1"/>
</dbReference>
<geneLocation type="plasmid" evidence="3">
    <name>pDson01</name>
</geneLocation>
<keyword evidence="2" id="KW-0732">Signal</keyword>
<organism evidence="3">
    <name type="scientific">Deinococcus sonorensis KR-87</name>
    <dbReference type="NCBI Taxonomy" id="694439"/>
    <lineage>
        <taxon>Bacteria</taxon>
        <taxon>Thermotogati</taxon>
        <taxon>Deinococcota</taxon>
        <taxon>Deinococci</taxon>
        <taxon>Deinococcales</taxon>
        <taxon>Deinococcaceae</taxon>
        <taxon>Deinococcus</taxon>
    </lineage>
</organism>